<proteinExistence type="inferred from homology"/>
<dbReference type="GO" id="GO:0003723">
    <property type="term" value="F:RNA binding"/>
    <property type="evidence" value="ECO:0007669"/>
    <property type="project" value="UniProtKB-KW"/>
</dbReference>
<evidence type="ECO:0000256" key="6">
    <source>
        <dbReference type="ARBA" id="ARBA00022884"/>
    </source>
</evidence>
<reference evidence="13" key="1">
    <citation type="submission" date="2020-01" db="EMBL/GenBank/DDBJ databases">
        <authorList>
            <person name="Mishra B."/>
        </authorList>
    </citation>
    <scope>NUCLEOTIDE SEQUENCE [LARGE SCALE GENOMIC DNA]</scope>
</reference>
<dbReference type="InterPro" id="IPR036867">
    <property type="entry name" value="R3H_dom_sf"/>
</dbReference>
<feature type="region of interest" description="Disordered" evidence="10">
    <location>
        <begin position="61"/>
        <end position="95"/>
    </location>
</feature>
<feature type="compositionally biased region" description="Basic and acidic residues" evidence="10">
    <location>
        <begin position="86"/>
        <end position="95"/>
    </location>
</feature>
<dbReference type="Proteomes" id="UP000467841">
    <property type="component" value="Unassembled WGS sequence"/>
</dbReference>
<dbReference type="GO" id="GO:0005524">
    <property type="term" value="F:ATP binding"/>
    <property type="evidence" value="ECO:0007669"/>
    <property type="project" value="UniProtKB-KW"/>
</dbReference>
<evidence type="ECO:0000259" key="12">
    <source>
        <dbReference type="PROSITE" id="PS51192"/>
    </source>
</evidence>
<dbReference type="SUPFAM" id="SSF82708">
    <property type="entry name" value="R3H domain"/>
    <property type="match status" value="1"/>
</dbReference>
<dbReference type="InterPro" id="IPR014001">
    <property type="entry name" value="Helicase_ATP-bd"/>
</dbReference>
<dbReference type="InterPro" id="IPR034083">
    <property type="entry name" value="R3H_DEXH_helicase"/>
</dbReference>
<feature type="domain" description="Helicase ATP-binding" evidence="12">
    <location>
        <begin position="193"/>
        <end position="326"/>
    </location>
</feature>
<dbReference type="PROSITE" id="PS51192">
    <property type="entry name" value="HELICASE_ATP_BIND_1"/>
    <property type="match status" value="1"/>
</dbReference>
<dbReference type="SMART" id="SM00487">
    <property type="entry name" value="DEXDc"/>
    <property type="match status" value="1"/>
</dbReference>
<keyword evidence="5" id="KW-0067">ATP-binding</keyword>
<organism evidence="13 14">
    <name type="scientific">Microthlaspi erraticum</name>
    <dbReference type="NCBI Taxonomy" id="1685480"/>
    <lineage>
        <taxon>Eukaryota</taxon>
        <taxon>Viridiplantae</taxon>
        <taxon>Streptophyta</taxon>
        <taxon>Embryophyta</taxon>
        <taxon>Tracheophyta</taxon>
        <taxon>Spermatophyta</taxon>
        <taxon>Magnoliopsida</taxon>
        <taxon>eudicotyledons</taxon>
        <taxon>Gunneridae</taxon>
        <taxon>Pentapetalae</taxon>
        <taxon>rosids</taxon>
        <taxon>malvids</taxon>
        <taxon>Brassicales</taxon>
        <taxon>Brassicaceae</taxon>
        <taxon>Coluteocarpeae</taxon>
        <taxon>Microthlaspi</taxon>
    </lineage>
</organism>
<dbReference type="Gene3D" id="3.40.50.300">
    <property type="entry name" value="P-loop containing nucleotide triphosphate hydrolases"/>
    <property type="match status" value="1"/>
</dbReference>
<dbReference type="InterPro" id="IPR027417">
    <property type="entry name" value="P-loop_NTPase"/>
</dbReference>
<dbReference type="PROSITE" id="PS51061">
    <property type="entry name" value="R3H"/>
    <property type="match status" value="1"/>
</dbReference>
<dbReference type="EMBL" id="CACVBM020001132">
    <property type="protein sequence ID" value="CAA7033479.1"/>
    <property type="molecule type" value="Genomic_DNA"/>
</dbReference>
<dbReference type="CDD" id="cd17917">
    <property type="entry name" value="DEXHc_RHA-like"/>
    <property type="match status" value="1"/>
</dbReference>
<dbReference type="Gene3D" id="3.30.1370.50">
    <property type="entry name" value="R3H-like domain"/>
    <property type="match status" value="1"/>
</dbReference>
<protein>
    <recommendedName>
        <fullName evidence="15">R3H domain-containing protein</fullName>
    </recommendedName>
</protein>
<evidence type="ECO:0000256" key="9">
    <source>
        <dbReference type="ARBA" id="ARBA00060772"/>
    </source>
</evidence>
<comment type="similarity">
    <text evidence="9">Belongs to the DExH box helicase family.</text>
</comment>
<dbReference type="Pfam" id="PF00270">
    <property type="entry name" value="DEAD"/>
    <property type="match status" value="1"/>
</dbReference>
<dbReference type="InterPro" id="IPR001374">
    <property type="entry name" value="R3H_dom"/>
</dbReference>
<evidence type="ECO:0000256" key="1">
    <source>
        <dbReference type="ARBA" id="ARBA00004123"/>
    </source>
</evidence>
<dbReference type="AlphaFoldDB" id="A0A6D2J8U6"/>
<dbReference type="CDD" id="cd06007">
    <property type="entry name" value="R3H_DEXH_helicase"/>
    <property type="match status" value="1"/>
</dbReference>
<gene>
    <name evidence="13" type="ORF">MERR_LOCUS20714</name>
</gene>
<dbReference type="GO" id="GO:0003724">
    <property type="term" value="F:RNA helicase activity"/>
    <property type="evidence" value="ECO:0007669"/>
    <property type="project" value="UniProtKB-EC"/>
</dbReference>
<dbReference type="GO" id="GO:0003677">
    <property type="term" value="F:DNA binding"/>
    <property type="evidence" value="ECO:0007669"/>
    <property type="project" value="UniProtKB-ARBA"/>
</dbReference>
<accession>A0A6D2J8U6</accession>
<keyword evidence="4" id="KW-0347">Helicase</keyword>
<evidence type="ECO:0000256" key="8">
    <source>
        <dbReference type="ARBA" id="ARBA00047984"/>
    </source>
</evidence>
<keyword evidence="14" id="KW-1185">Reference proteome</keyword>
<evidence type="ECO:0000259" key="11">
    <source>
        <dbReference type="PROSITE" id="PS51061"/>
    </source>
</evidence>
<evidence type="ECO:0000256" key="5">
    <source>
        <dbReference type="ARBA" id="ARBA00022840"/>
    </source>
</evidence>
<evidence type="ECO:0000313" key="13">
    <source>
        <dbReference type="EMBL" id="CAA7033479.1"/>
    </source>
</evidence>
<dbReference type="InterPro" id="IPR011545">
    <property type="entry name" value="DEAD/DEAH_box_helicase_dom"/>
</dbReference>
<comment type="caution">
    <text evidence="13">The sequence shown here is derived from an EMBL/GenBank/DDBJ whole genome shotgun (WGS) entry which is preliminary data.</text>
</comment>
<evidence type="ECO:0000256" key="10">
    <source>
        <dbReference type="SAM" id="MobiDB-lite"/>
    </source>
</evidence>
<sequence>MGNKRFRAENAGKPTSVEATRIWASKVIDDFRASGNEVYTFEHNLSNSERGVIHQMCRKMGIQSKSSGRGDQRRLSIYKGRHKNGKKDEKSNREKLKCVSFPPEADAILQELFTHYPPCDGDTAATSFNKYSGKSGKQGQWNDDFFRKPKSSSEEILEKVASLSSRLRKDKALQEISKLRSKLPITSFREAITSAVESNQVILISGETGCGKTTQVPQYLLDHMWSNKRETCKIVCTQPRRISAMSVSERISCERGESIGENIGYKVRLQSKGGRHSSVVFCTNGILLRVLVGKGSASYVSDITHIIVDEIHERDCYSDFMLAIIR</sequence>
<dbReference type="GO" id="GO:0005634">
    <property type="term" value="C:nucleus"/>
    <property type="evidence" value="ECO:0007669"/>
    <property type="project" value="UniProtKB-SubCell"/>
</dbReference>
<name>A0A6D2J8U6_9BRAS</name>
<dbReference type="GO" id="GO:0016787">
    <property type="term" value="F:hydrolase activity"/>
    <property type="evidence" value="ECO:0007669"/>
    <property type="project" value="UniProtKB-KW"/>
</dbReference>
<evidence type="ECO:0000256" key="2">
    <source>
        <dbReference type="ARBA" id="ARBA00022741"/>
    </source>
</evidence>
<dbReference type="FunFam" id="3.30.1370.50:FF:000002">
    <property type="entry name" value="Immunoglobulin mu DNA-binding protein 2"/>
    <property type="match status" value="1"/>
</dbReference>
<dbReference type="Pfam" id="PF01424">
    <property type="entry name" value="R3H"/>
    <property type="match status" value="1"/>
</dbReference>
<evidence type="ECO:0000256" key="7">
    <source>
        <dbReference type="ARBA" id="ARBA00023242"/>
    </source>
</evidence>
<comment type="catalytic activity">
    <reaction evidence="8">
        <text>ATP + H2O = ADP + phosphate + H(+)</text>
        <dbReference type="Rhea" id="RHEA:13065"/>
        <dbReference type="ChEBI" id="CHEBI:15377"/>
        <dbReference type="ChEBI" id="CHEBI:15378"/>
        <dbReference type="ChEBI" id="CHEBI:30616"/>
        <dbReference type="ChEBI" id="CHEBI:43474"/>
        <dbReference type="ChEBI" id="CHEBI:456216"/>
        <dbReference type="EC" id="3.6.4.13"/>
    </reaction>
</comment>
<keyword evidence="7" id="KW-0539">Nucleus</keyword>
<keyword evidence="6" id="KW-0694">RNA-binding</keyword>
<feature type="domain" description="R3H" evidence="11">
    <location>
        <begin position="14"/>
        <end position="81"/>
    </location>
</feature>
<comment type="subcellular location">
    <subcellularLocation>
        <location evidence="1">Nucleus</location>
    </subcellularLocation>
</comment>
<evidence type="ECO:0000256" key="3">
    <source>
        <dbReference type="ARBA" id="ARBA00022801"/>
    </source>
</evidence>
<dbReference type="PANTHER" id="PTHR18934:SF213">
    <property type="entry name" value="3'-5' RNA HELICASE YTHDC2"/>
    <property type="match status" value="1"/>
</dbReference>
<dbReference type="OrthoDB" id="5600252at2759"/>
<dbReference type="SUPFAM" id="SSF52540">
    <property type="entry name" value="P-loop containing nucleoside triphosphate hydrolases"/>
    <property type="match status" value="1"/>
</dbReference>
<keyword evidence="3" id="KW-0378">Hydrolase</keyword>
<dbReference type="PANTHER" id="PTHR18934">
    <property type="entry name" value="ATP-DEPENDENT RNA HELICASE"/>
    <property type="match status" value="1"/>
</dbReference>
<evidence type="ECO:0008006" key="15">
    <source>
        <dbReference type="Google" id="ProtNLM"/>
    </source>
</evidence>
<keyword evidence="2" id="KW-0547">Nucleotide-binding</keyword>
<evidence type="ECO:0000256" key="4">
    <source>
        <dbReference type="ARBA" id="ARBA00022806"/>
    </source>
</evidence>
<dbReference type="FunFam" id="3.40.50.300:FF:000526">
    <property type="entry name" value="DExH-box ATP-dependent RNA helicase DExH3"/>
    <property type="match status" value="1"/>
</dbReference>
<evidence type="ECO:0000313" key="14">
    <source>
        <dbReference type="Proteomes" id="UP000467841"/>
    </source>
</evidence>
<dbReference type="SMART" id="SM00393">
    <property type="entry name" value="R3H"/>
    <property type="match status" value="1"/>
</dbReference>